<dbReference type="OrthoDB" id="3366722at2759"/>
<feature type="compositionally biased region" description="Low complexity" evidence="1">
    <location>
        <begin position="231"/>
        <end position="249"/>
    </location>
</feature>
<evidence type="ECO:0000256" key="2">
    <source>
        <dbReference type="SAM" id="Phobius"/>
    </source>
</evidence>
<name>A0A316YY93_9BASI</name>
<organism evidence="3 4">
    <name type="scientific">Acaromyces ingoldii</name>
    <dbReference type="NCBI Taxonomy" id="215250"/>
    <lineage>
        <taxon>Eukaryota</taxon>
        <taxon>Fungi</taxon>
        <taxon>Dikarya</taxon>
        <taxon>Basidiomycota</taxon>
        <taxon>Ustilaginomycotina</taxon>
        <taxon>Exobasidiomycetes</taxon>
        <taxon>Exobasidiales</taxon>
        <taxon>Cryptobasidiaceae</taxon>
        <taxon>Acaromyces</taxon>
    </lineage>
</organism>
<evidence type="ECO:0000313" key="3">
    <source>
        <dbReference type="EMBL" id="PWN93608.1"/>
    </source>
</evidence>
<keyword evidence="2" id="KW-0472">Membrane</keyword>
<keyword evidence="2" id="KW-1133">Transmembrane helix</keyword>
<keyword evidence="2" id="KW-0812">Transmembrane</keyword>
<dbReference type="GeneID" id="37045075"/>
<dbReference type="EMBL" id="KZ819634">
    <property type="protein sequence ID" value="PWN93608.1"/>
    <property type="molecule type" value="Genomic_DNA"/>
</dbReference>
<sequence>MMNNSGTASSSRSPSDSAGPRSGQRNHRKSTVSSMSREVLVWGLAVISAGLVALSAWGYAYHSDTFSPTLIGFFLTQPAFALLGLGSLIVRNRAAMDLSSRAMRAHVLAQMLIVVFAYLDLSSSSLYVRTRSTSDRTSSRFRLMPSMAMRFGPTHDPIDAGLAPGASLLTSVALGEAQLHAHDTEVGNLSSRMTHLVVFVVQAAAPILLALYAQYSVAHALGILARSANLSRRASSSSPSSRTGPATASRLSGERSKPPPRRSHAYTLPSLDVGELTSRLKGIEDVHGQAEDDLDDDRWDKMTPTSRRSKTVRLSILDTPKERGEAEQASSSMNTHLSPAAAALAKKMSPSHAHARSISQPILLPTQEAASEGMLLFTASPMAKTPSGESPSRATSPASVNSHGSAGVPVSTAGTEHWSAVQMALLEKGVRTGIQSPRRSASNVDQ</sequence>
<dbReference type="Proteomes" id="UP000245768">
    <property type="component" value="Unassembled WGS sequence"/>
</dbReference>
<feature type="transmembrane region" description="Helical" evidence="2">
    <location>
        <begin position="102"/>
        <end position="119"/>
    </location>
</feature>
<dbReference type="RefSeq" id="XP_025380806.1">
    <property type="nucleotide sequence ID" value="XM_025523159.1"/>
</dbReference>
<feature type="compositionally biased region" description="Low complexity" evidence="1">
    <location>
        <begin position="1"/>
        <end position="22"/>
    </location>
</feature>
<feature type="region of interest" description="Disordered" evidence="1">
    <location>
        <begin position="287"/>
        <end position="307"/>
    </location>
</feature>
<feature type="region of interest" description="Disordered" evidence="1">
    <location>
        <begin position="381"/>
        <end position="414"/>
    </location>
</feature>
<feature type="transmembrane region" description="Helical" evidence="2">
    <location>
        <begin position="66"/>
        <end position="90"/>
    </location>
</feature>
<feature type="compositionally biased region" description="Polar residues" evidence="1">
    <location>
        <begin position="387"/>
        <end position="404"/>
    </location>
</feature>
<dbReference type="AlphaFoldDB" id="A0A316YY93"/>
<evidence type="ECO:0000313" key="4">
    <source>
        <dbReference type="Proteomes" id="UP000245768"/>
    </source>
</evidence>
<keyword evidence="4" id="KW-1185">Reference proteome</keyword>
<feature type="region of interest" description="Disordered" evidence="1">
    <location>
        <begin position="1"/>
        <end position="31"/>
    </location>
</feature>
<evidence type="ECO:0000256" key="1">
    <source>
        <dbReference type="SAM" id="MobiDB-lite"/>
    </source>
</evidence>
<feature type="transmembrane region" description="Helical" evidence="2">
    <location>
        <begin position="196"/>
        <end position="225"/>
    </location>
</feature>
<feature type="transmembrane region" description="Helical" evidence="2">
    <location>
        <begin position="39"/>
        <end position="60"/>
    </location>
</feature>
<gene>
    <name evidence="3" type="ORF">FA10DRAFT_27322</name>
</gene>
<protein>
    <submittedName>
        <fullName evidence="3">Uncharacterized protein</fullName>
    </submittedName>
</protein>
<reference evidence="3 4" key="1">
    <citation type="journal article" date="2018" name="Mol. Biol. Evol.">
        <title>Broad Genomic Sampling Reveals a Smut Pathogenic Ancestry of the Fungal Clade Ustilaginomycotina.</title>
        <authorList>
            <person name="Kijpornyongpan T."/>
            <person name="Mondo S.J."/>
            <person name="Barry K."/>
            <person name="Sandor L."/>
            <person name="Lee J."/>
            <person name="Lipzen A."/>
            <person name="Pangilinan J."/>
            <person name="LaButti K."/>
            <person name="Hainaut M."/>
            <person name="Henrissat B."/>
            <person name="Grigoriev I.V."/>
            <person name="Spatafora J.W."/>
            <person name="Aime M.C."/>
        </authorList>
    </citation>
    <scope>NUCLEOTIDE SEQUENCE [LARGE SCALE GENOMIC DNA]</scope>
    <source>
        <strain evidence="3 4">MCA 4198</strain>
    </source>
</reference>
<dbReference type="InParanoid" id="A0A316YY93"/>
<feature type="region of interest" description="Disordered" evidence="1">
    <location>
        <begin position="231"/>
        <end position="270"/>
    </location>
</feature>
<proteinExistence type="predicted"/>
<accession>A0A316YY93</accession>